<keyword evidence="2" id="KW-0808">Transferase</keyword>
<dbReference type="OrthoDB" id="9784461at2"/>
<sequence length="334" mass="38300">MTITDNIASLFASGSRKSLSITKIQGDASSRQYFRVTEPGNTVIACYDPAFEETAKEEYAFLLMHSLFSRNAIPVPEVIAVDEKKGLLLLEDCGDQLLQNLFGSPAAETIPGRYREIIRTLIQLQSIRGDQKKIPFNISFDREKLMFEFDFFITHGLLDYFAPQMGSNLIGTLRHEFEAIAAILVKPEHFVLNHRDFHSRNILIHQGNPVIIDFQDARMGLPQYDAVSLLRDSYVTLEPDLTEELKALHYNELRLGGVTSMSFDEYLYYFDIMAFQRNIKAIGTFCYQTRVKKNRTFEHSIAPTLRYLPEYIDARAELKKAGKLLHAIIEENRQ</sequence>
<gene>
    <name evidence="2" type="ORF">CferDRAFT_1547</name>
</gene>
<dbReference type="SUPFAM" id="SSF56112">
    <property type="entry name" value="Protein kinase-like (PK-like)"/>
    <property type="match status" value="1"/>
</dbReference>
<dbReference type="AlphaFoldDB" id="Q0YTL4"/>
<protein>
    <submittedName>
        <fullName evidence="2">Aminoglycoside phosphotransferase</fullName>
    </submittedName>
</protein>
<proteinExistence type="predicted"/>
<name>Q0YTL4_9CHLB</name>
<evidence type="ECO:0000313" key="2">
    <source>
        <dbReference type="EMBL" id="EAT59540.1"/>
    </source>
</evidence>
<dbReference type="Pfam" id="PF01636">
    <property type="entry name" value="APH"/>
    <property type="match status" value="1"/>
</dbReference>
<dbReference type="EMBL" id="AASE01000003">
    <property type="protein sequence ID" value="EAT59540.1"/>
    <property type="molecule type" value="Genomic_DNA"/>
</dbReference>
<accession>Q0YTL4</accession>
<feature type="domain" description="Aminoglycoside phosphotransferase" evidence="1">
    <location>
        <begin position="21"/>
        <end position="241"/>
    </location>
</feature>
<reference evidence="2 3" key="2">
    <citation type="submission" date="2006-07" db="EMBL/GenBank/DDBJ databases">
        <title>Sequencing of the draft genome and assembly of Chlorobium ferroxidans DSM 13031.</title>
        <authorList>
            <consortium name="US DOE Joint Genome Institute (JGI-PGF)"/>
            <person name="Copeland A."/>
            <person name="Lucas S."/>
            <person name="Lapidus A."/>
            <person name="Barry K."/>
            <person name="Glavina del Rio T."/>
            <person name="Dalin E."/>
            <person name="Tice H."/>
            <person name="Bruce D."/>
            <person name="Pitluck S."/>
            <person name="Richardson P."/>
        </authorList>
    </citation>
    <scope>NUCLEOTIDE SEQUENCE [LARGE SCALE GENOMIC DNA]</scope>
    <source>
        <strain evidence="2 3">DSM 13031</strain>
    </source>
</reference>
<dbReference type="Gene3D" id="3.30.200.20">
    <property type="entry name" value="Phosphorylase Kinase, domain 1"/>
    <property type="match status" value="1"/>
</dbReference>
<reference evidence="2 3" key="1">
    <citation type="submission" date="2006-07" db="EMBL/GenBank/DDBJ databases">
        <title>Annotation of the draft genome assembly of Chlorobium ferroxidans DSM 13031.</title>
        <authorList>
            <consortium name="US DOE Joint Genome Institute (JGI-ORNL)"/>
            <person name="Larimer F."/>
            <person name="Land M."/>
            <person name="Hauser L."/>
        </authorList>
    </citation>
    <scope>NUCLEOTIDE SEQUENCE [LARGE SCALE GENOMIC DNA]</scope>
    <source>
        <strain evidence="2 3">DSM 13031</strain>
    </source>
</reference>
<dbReference type="GO" id="GO:0016740">
    <property type="term" value="F:transferase activity"/>
    <property type="evidence" value="ECO:0007669"/>
    <property type="project" value="UniProtKB-KW"/>
</dbReference>
<organism evidence="2 3">
    <name type="scientific">Chlorobium ferrooxidans DSM 13031</name>
    <dbReference type="NCBI Taxonomy" id="377431"/>
    <lineage>
        <taxon>Bacteria</taxon>
        <taxon>Pseudomonadati</taxon>
        <taxon>Chlorobiota</taxon>
        <taxon>Chlorobiia</taxon>
        <taxon>Chlorobiales</taxon>
        <taxon>Chlorobiaceae</taxon>
        <taxon>Chlorobium/Pelodictyon group</taxon>
        <taxon>Chlorobium</taxon>
    </lineage>
</organism>
<keyword evidence="3" id="KW-1185">Reference proteome</keyword>
<dbReference type="RefSeq" id="WP_006365672.1">
    <property type="nucleotide sequence ID" value="NZ_AASE01000003.1"/>
</dbReference>
<dbReference type="InterPro" id="IPR011009">
    <property type="entry name" value="Kinase-like_dom_sf"/>
</dbReference>
<comment type="caution">
    <text evidence="2">The sequence shown here is derived from an EMBL/GenBank/DDBJ whole genome shotgun (WGS) entry which is preliminary data.</text>
</comment>
<evidence type="ECO:0000259" key="1">
    <source>
        <dbReference type="Pfam" id="PF01636"/>
    </source>
</evidence>
<dbReference type="Gene3D" id="3.90.1200.10">
    <property type="match status" value="1"/>
</dbReference>
<dbReference type="InterPro" id="IPR002575">
    <property type="entry name" value="Aminoglycoside_PTrfase"/>
</dbReference>
<dbReference type="Proteomes" id="UP000004162">
    <property type="component" value="Unassembled WGS sequence"/>
</dbReference>
<evidence type="ECO:0000313" key="3">
    <source>
        <dbReference type="Proteomes" id="UP000004162"/>
    </source>
</evidence>